<dbReference type="EMBL" id="SJFN01000035">
    <property type="protein sequence ID" value="TBW34322.1"/>
    <property type="molecule type" value="Genomic_DNA"/>
</dbReference>
<comment type="caution">
    <text evidence="1">The sequence shown here is derived from an EMBL/GenBank/DDBJ whole genome shotgun (WGS) entry which is preliminary data.</text>
</comment>
<proteinExistence type="predicted"/>
<accession>A0A4Q9VI50</accession>
<dbReference type="Pfam" id="PF12096">
    <property type="entry name" value="DUF3572"/>
    <property type="match status" value="1"/>
</dbReference>
<reference evidence="1 2" key="1">
    <citation type="submission" date="2019-02" db="EMBL/GenBank/DDBJ databases">
        <title>Siculibacillus lacustris gen. nov., sp. nov., a new rosette-forming bacterium isolated from a freshwater crater lake (Lake St. Ana, Romania).</title>
        <authorList>
            <person name="Felfoldi T."/>
            <person name="Marton Z."/>
            <person name="Szabo A."/>
            <person name="Mentes A."/>
            <person name="Boka K."/>
            <person name="Marialigeti K."/>
            <person name="Mathe I."/>
            <person name="Koncz M."/>
            <person name="Schumann P."/>
            <person name="Toth E."/>
        </authorList>
    </citation>
    <scope>NUCLEOTIDE SEQUENCE [LARGE SCALE GENOMIC DNA]</scope>
    <source>
        <strain evidence="1 2">SA-279</strain>
    </source>
</reference>
<gene>
    <name evidence="1" type="ORF">EYW49_18675</name>
</gene>
<dbReference type="OrthoDB" id="7356934at2"/>
<evidence type="ECO:0000313" key="2">
    <source>
        <dbReference type="Proteomes" id="UP000292781"/>
    </source>
</evidence>
<evidence type="ECO:0000313" key="1">
    <source>
        <dbReference type="EMBL" id="TBW34322.1"/>
    </source>
</evidence>
<sequence>MEHRSGLSRERAEEVAIAALAHLAEDPEVLGRFLTATGLGPETLRAAASQPGFLAAVLEYLMGDESQLLVFAERQRLRPTMIAAARHALDPLADQG</sequence>
<keyword evidence="2" id="KW-1185">Reference proteome</keyword>
<dbReference type="AlphaFoldDB" id="A0A4Q9VI50"/>
<protein>
    <submittedName>
        <fullName evidence="1">DUF3572 family protein</fullName>
    </submittedName>
</protein>
<organism evidence="1 2">
    <name type="scientific">Siculibacillus lacustris</name>
    <dbReference type="NCBI Taxonomy" id="1549641"/>
    <lineage>
        <taxon>Bacteria</taxon>
        <taxon>Pseudomonadati</taxon>
        <taxon>Pseudomonadota</taxon>
        <taxon>Alphaproteobacteria</taxon>
        <taxon>Hyphomicrobiales</taxon>
        <taxon>Ancalomicrobiaceae</taxon>
        <taxon>Siculibacillus</taxon>
    </lineage>
</organism>
<dbReference type="InterPro" id="IPR021955">
    <property type="entry name" value="DUF3572"/>
</dbReference>
<name>A0A4Q9VI50_9HYPH</name>
<dbReference type="Proteomes" id="UP000292781">
    <property type="component" value="Unassembled WGS sequence"/>
</dbReference>